<keyword evidence="3" id="KW-1185">Reference proteome</keyword>
<dbReference type="Proteomes" id="UP000527324">
    <property type="component" value="Unassembled WGS sequence"/>
</dbReference>
<gene>
    <name evidence="2" type="ORF">GGQ93_000242</name>
</gene>
<evidence type="ECO:0000256" key="1">
    <source>
        <dbReference type="SAM" id="MobiDB-lite"/>
    </source>
</evidence>
<evidence type="ECO:0000313" key="2">
    <source>
        <dbReference type="EMBL" id="MBB5738551.1"/>
    </source>
</evidence>
<protein>
    <submittedName>
        <fullName evidence="2">Uncharacterized protein</fullName>
    </submittedName>
</protein>
<dbReference type="AlphaFoldDB" id="A0A7W9F709"/>
<comment type="caution">
    <text evidence="2">The sequence shown here is derived from an EMBL/GenBank/DDBJ whole genome shotgun (WGS) entry which is preliminary data.</text>
</comment>
<accession>A0A7W9F709</accession>
<proteinExistence type="predicted"/>
<dbReference type="EMBL" id="JACHOQ010000001">
    <property type="protein sequence ID" value="MBB5738551.1"/>
    <property type="molecule type" value="Genomic_DNA"/>
</dbReference>
<name>A0A7W9F709_9CAUL</name>
<dbReference type="RefSeq" id="WP_054766310.1">
    <property type="nucleotide sequence ID" value="NZ_CAJFZS010000001.1"/>
</dbReference>
<feature type="region of interest" description="Disordered" evidence="1">
    <location>
        <begin position="81"/>
        <end position="111"/>
    </location>
</feature>
<evidence type="ECO:0000313" key="3">
    <source>
        <dbReference type="Proteomes" id="UP000527324"/>
    </source>
</evidence>
<reference evidence="2 3" key="1">
    <citation type="submission" date="2020-08" db="EMBL/GenBank/DDBJ databases">
        <title>Genomic Encyclopedia of Type Strains, Phase IV (KMG-IV): sequencing the most valuable type-strain genomes for metagenomic binning, comparative biology and taxonomic classification.</title>
        <authorList>
            <person name="Goeker M."/>
        </authorList>
    </citation>
    <scope>NUCLEOTIDE SEQUENCE [LARGE SCALE GENOMIC DNA]</scope>
    <source>
        <strain evidence="2 3">DSM 4731</strain>
    </source>
</reference>
<feature type="compositionally biased region" description="Basic and acidic residues" evidence="1">
    <location>
        <begin position="81"/>
        <end position="98"/>
    </location>
</feature>
<sequence length="111" mass="12108">MHVTAAAMVMVRQHRHFALVGGVDRRVCGGRGFSVDLVGVIVPVVVMIMVSRGIAESDAGELESMFYSMLTVTYRKALQRDHKGHGQADADLADKSRQESTPYSPGLSRHP</sequence>
<organism evidence="2 3">
    <name type="scientific">Brevundimonas aurantiaca</name>
    <dbReference type="NCBI Taxonomy" id="74316"/>
    <lineage>
        <taxon>Bacteria</taxon>
        <taxon>Pseudomonadati</taxon>
        <taxon>Pseudomonadota</taxon>
        <taxon>Alphaproteobacteria</taxon>
        <taxon>Caulobacterales</taxon>
        <taxon>Caulobacteraceae</taxon>
        <taxon>Brevundimonas</taxon>
    </lineage>
</organism>